<sequence>MHRTFKALALAAALSTAAGGVAAQDFVFGWNPRTGDVWVDNTLNDINQYGYRYREPFVDEMARYYGAPRDLVTDLLVNQRWAPGDVYYACAIAQVIGQPCRYVADQWQQDHGQGWGVLAQRLGIKPGSPEFHRLKKGFVPTYDRWARPIRIDDSLRIEFPDRGRGPDGIAVFEHPGNGNAGKSGGHGNSGKGNSGKSDRGDSGVRGNSGKGNSGKSDHGNSGKGNSGKSKPGKGNSDKGKGHGKG</sequence>
<proteinExistence type="predicted"/>
<gene>
    <name evidence="3" type="ORF">MQC88_12485</name>
</gene>
<accession>A0ABT0A6Y3</accession>
<comment type="caution">
    <text evidence="3">The sequence shown here is derived from an EMBL/GenBank/DDBJ whole genome shotgun (WGS) entry which is preliminary data.</text>
</comment>
<organism evidence="3 4">
    <name type="scientific">Cognatiluteimonas sedimenti</name>
    <dbReference type="NCBI Taxonomy" id="2927791"/>
    <lineage>
        <taxon>Bacteria</taxon>
        <taxon>Pseudomonadati</taxon>
        <taxon>Pseudomonadota</taxon>
        <taxon>Gammaproteobacteria</taxon>
        <taxon>Lysobacterales</taxon>
        <taxon>Lysobacteraceae</taxon>
        <taxon>Cognatiluteimonas</taxon>
    </lineage>
</organism>
<keyword evidence="2" id="KW-0732">Signal</keyword>
<evidence type="ECO:0000313" key="3">
    <source>
        <dbReference type="EMBL" id="MCJ0826759.1"/>
    </source>
</evidence>
<dbReference type="RefSeq" id="WP_243322577.1">
    <property type="nucleotide sequence ID" value="NZ_JALGCL010000005.1"/>
</dbReference>
<evidence type="ECO:0000256" key="2">
    <source>
        <dbReference type="SAM" id="SignalP"/>
    </source>
</evidence>
<dbReference type="EMBL" id="JALGCL010000005">
    <property type="protein sequence ID" value="MCJ0826759.1"/>
    <property type="molecule type" value="Genomic_DNA"/>
</dbReference>
<dbReference type="Proteomes" id="UP001165423">
    <property type="component" value="Unassembled WGS sequence"/>
</dbReference>
<feature type="chain" id="PRO_5045877464" evidence="2">
    <location>
        <begin position="24"/>
        <end position="245"/>
    </location>
</feature>
<protein>
    <submittedName>
        <fullName evidence="3">Uncharacterized protein</fullName>
    </submittedName>
</protein>
<evidence type="ECO:0000313" key="4">
    <source>
        <dbReference type="Proteomes" id="UP001165423"/>
    </source>
</evidence>
<keyword evidence="4" id="KW-1185">Reference proteome</keyword>
<feature type="compositionally biased region" description="Basic and acidic residues" evidence="1">
    <location>
        <begin position="235"/>
        <end position="245"/>
    </location>
</feature>
<name>A0ABT0A6Y3_9GAMM</name>
<reference evidence="3 4" key="1">
    <citation type="submission" date="2022-03" db="EMBL/GenBank/DDBJ databases">
        <title>Luteimonas soily sp. nov., a novel bacterium isolated from the soil.</title>
        <authorList>
            <person name="Zhang X."/>
        </authorList>
    </citation>
    <scope>NUCLEOTIDE SEQUENCE [LARGE SCALE GENOMIC DNA]</scope>
    <source>
        <strain evidence="3 4">50</strain>
    </source>
</reference>
<feature type="compositionally biased region" description="Gly residues" evidence="1">
    <location>
        <begin position="178"/>
        <end position="193"/>
    </location>
</feature>
<feature type="region of interest" description="Disordered" evidence="1">
    <location>
        <begin position="166"/>
        <end position="245"/>
    </location>
</feature>
<evidence type="ECO:0000256" key="1">
    <source>
        <dbReference type="SAM" id="MobiDB-lite"/>
    </source>
</evidence>
<feature type="signal peptide" evidence="2">
    <location>
        <begin position="1"/>
        <end position="23"/>
    </location>
</feature>